<sequence>MPIYNKLVRDRIPEIIEKSGKKCTLRLLDREEYTTELQKKCREELDEYLQADTDAEAVEELADLLELIHALAEVHGSSAEEVEQIRKEKAERRGGFQEGLFLIEVKDL</sequence>
<accession>A0ABS4GVC2</accession>
<dbReference type="RefSeq" id="WP_209812217.1">
    <property type="nucleotide sequence ID" value="NZ_JAGGKT010000018.1"/>
</dbReference>
<dbReference type="EMBL" id="JAGGKT010000018">
    <property type="protein sequence ID" value="MBP1934209.1"/>
    <property type="molecule type" value="Genomic_DNA"/>
</dbReference>
<organism evidence="1 2">
    <name type="scientific">Ammoniphilus resinae</name>
    <dbReference type="NCBI Taxonomy" id="861532"/>
    <lineage>
        <taxon>Bacteria</taxon>
        <taxon>Bacillati</taxon>
        <taxon>Bacillota</taxon>
        <taxon>Bacilli</taxon>
        <taxon>Bacillales</taxon>
        <taxon>Paenibacillaceae</taxon>
        <taxon>Aneurinibacillus group</taxon>
        <taxon>Ammoniphilus</taxon>
    </lineage>
</organism>
<dbReference type="Proteomes" id="UP001519343">
    <property type="component" value="Unassembled WGS sequence"/>
</dbReference>
<comment type="caution">
    <text evidence="1">The sequence shown here is derived from an EMBL/GenBank/DDBJ whole genome shotgun (WGS) entry which is preliminary data.</text>
</comment>
<evidence type="ECO:0000313" key="2">
    <source>
        <dbReference type="Proteomes" id="UP001519343"/>
    </source>
</evidence>
<protein>
    <submittedName>
        <fullName evidence="1">House-cleaning noncanonical NTP pyrophosphatase (MazG superfamily)</fullName>
    </submittedName>
</protein>
<dbReference type="SUPFAM" id="SSF101386">
    <property type="entry name" value="all-alpha NTP pyrophosphatases"/>
    <property type="match status" value="1"/>
</dbReference>
<name>A0ABS4GVC2_9BACL</name>
<proteinExistence type="predicted"/>
<dbReference type="InterPro" id="IPR038735">
    <property type="entry name" value="MSMEG_1276-like_NTP-PPase_dom"/>
</dbReference>
<dbReference type="CDD" id="cd11532">
    <property type="entry name" value="NTP-PPase_COG4997"/>
    <property type="match status" value="1"/>
</dbReference>
<reference evidence="1 2" key="1">
    <citation type="submission" date="2021-03" db="EMBL/GenBank/DDBJ databases">
        <title>Genomic Encyclopedia of Type Strains, Phase IV (KMG-IV): sequencing the most valuable type-strain genomes for metagenomic binning, comparative biology and taxonomic classification.</title>
        <authorList>
            <person name="Goeker M."/>
        </authorList>
    </citation>
    <scope>NUCLEOTIDE SEQUENCE [LARGE SCALE GENOMIC DNA]</scope>
    <source>
        <strain evidence="1 2">DSM 24738</strain>
    </source>
</reference>
<dbReference type="Pfam" id="PF01503">
    <property type="entry name" value="PRA-PH"/>
    <property type="match status" value="1"/>
</dbReference>
<keyword evidence="2" id="KW-1185">Reference proteome</keyword>
<gene>
    <name evidence="1" type="ORF">J2Z37_004228</name>
</gene>
<evidence type="ECO:0000313" key="1">
    <source>
        <dbReference type="EMBL" id="MBP1934209.1"/>
    </source>
</evidence>
<dbReference type="InterPro" id="IPR021130">
    <property type="entry name" value="PRib-ATP_PPHydrolase-like"/>
</dbReference>